<dbReference type="SUPFAM" id="SSF53335">
    <property type="entry name" value="S-adenosyl-L-methionine-dependent methyltransferases"/>
    <property type="match status" value="1"/>
</dbReference>
<evidence type="ECO:0000259" key="7">
    <source>
        <dbReference type="Pfam" id="PF17827"/>
    </source>
</evidence>
<dbReference type="Pfam" id="PF05175">
    <property type="entry name" value="MTS"/>
    <property type="match status" value="1"/>
</dbReference>
<dbReference type="GO" id="GO:0102559">
    <property type="term" value="F:peptide chain release factor N(5)-glutamine methyltransferase activity"/>
    <property type="evidence" value="ECO:0007669"/>
    <property type="project" value="UniProtKB-EC"/>
</dbReference>
<dbReference type="AlphaFoldDB" id="A0A1I6JFJ2"/>
<dbReference type="Gene3D" id="3.40.50.150">
    <property type="entry name" value="Vaccinia Virus protein VP39"/>
    <property type="match status" value="1"/>
</dbReference>
<dbReference type="HAMAP" id="MF_02126">
    <property type="entry name" value="RF_methyltr_PrmC"/>
    <property type="match status" value="1"/>
</dbReference>
<evidence type="ECO:0000256" key="3">
    <source>
        <dbReference type="ARBA" id="ARBA00022691"/>
    </source>
</evidence>
<dbReference type="RefSeq" id="WP_051684657.1">
    <property type="nucleotide sequence ID" value="NZ_FOZC01000007.1"/>
</dbReference>
<dbReference type="CDD" id="cd02440">
    <property type="entry name" value="AdoMet_MTases"/>
    <property type="match status" value="1"/>
</dbReference>
<reference evidence="8 9" key="1">
    <citation type="submission" date="2016-10" db="EMBL/GenBank/DDBJ databases">
        <authorList>
            <person name="de Groot N.N."/>
        </authorList>
    </citation>
    <scope>NUCLEOTIDE SEQUENCE [LARGE SCALE GENOMIC DNA]</scope>
    <source>
        <strain evidence="8 9">F</strain>
    </source>
</reference>
<comment type="caution">
    <text evidence="5">Lacks conserved residue(s) required for the propagation of feature annotation.</text>
</comment>
<proteinExistence type="inferred from homology"/>
<evidence type="ECO:0000256" key="2">
    <source>
        <dbReference type="ARBA" id="ARBA00022679"/>
    </source>
</evidence>
<feature type="binding site" evidence="5">
    <location>
        <position position="155"/>
    </location>
    <ligand>
        <name>S-adenosyl-L-methionine</name>
        <dbReference type="ChEBI" id="CHEBI:59789"/>
    </ligand>
</feature>
<sequence>MILKREENGPVWREILNDGIAILEAAGVPDADHDAFELLSAAFGVSRTHFYLDADRPVRGELLAKCGSTYRENLKKRAERIPLQQILGSTWFMGLEFAVNEHVLCPRPDTETLVEAVLADVPDPDAGILDLCTGSGCIAISLAYHGKYRKVEAVDISRDALNIARTNAKKILSVQKGILTSRVRNIAADPLEMHLTGLFSKNGGKANLSAGGATEEREFILREGDLFGAVPDGEKYRVIVSNPPYIPTADCETLMPEVRDHEPRIALDGDADGLRFYRILAEKAAGCLERGGRVYYEIGFDQAESVSGLLEKAGYSDIRVLKDLGGLDRVVTAEYS</sequence>
<feature type="domain" description="Release factor glutamine methyltransferase N-terminal" evidence="7">
    <location>
        <begin position="14"/>
        <end position="88"/>
    </location>
</feature>
<dbReference type="PANTHER" id="PTHR18895">
    <property type="entry name" value="HEMK METHYLTRANSFERASE"/>
    <property type="match status" value="1"/>
</dbReference>
<dbReference type="PROSITE" id="PS00092">
    <property type="entry name" value="N6_MTASE"/>
    <property type="match status" value="1"/>
</dbReference>
<organism evidence="8 9">
    <name type="scientific">[Clostridium] aminophilum</name>
    <dbReference type="NCBI Taxonomy" id="1526"/>
    <lineage>
        <taxon>Bacteria</taxon>
        <taxon>Bacillati</taxon>
        <taxon>Bacillota</taxon>
        <taxon>Clostridia</taxon>
        <taxon>Lachnospirales</taxon>
        <taxon>Lachnospiraceae</taxon>
    </lineage>
</organism>
<dbReference type="InterPro" id="IPR002052">
    <property type="entry name" value="DNA_methylase_N6_adenine_CS"/>
</dbReference>
<gene>
    <name evidence="5" type="primary">prmC</name>
    <name evidence="8" type="ORF">SAMN02910262_01490</name>
</gene>
<dbReference type="EMBL" id="FOZC01000007">
    <property type="protein sequence ID" value="SFR77751.1"/>
    <property type="molecule type" value="Genomic_DNA"/>
</dbReference>
<keyword evidence="2 5" id="KW-0808">Transferase</keyword>
<dbReference type="Gene3D" id="1.10.8.10">
    <property type="entry name" value="DNA helicase RuvA subunit, C-terminal domain"/>
    <property type="match status" value="1"/>
</dbReference>
<dbReference type="GO" id="GO:0032259">
    <property type="term" value="P:methylation"/>
    <property type="evidence" value="ECO:0007669"/>
    <property type="project" value="UniProtKB-KW"/>
</dbReference>
<feature type="binding site" evidence="5">
    <location>
        <begin position="242"/>
        <end position="245"/>
    </location>
    <ligand>
        <name>substrate</name>
    </ligand>
</feature>
<dbReference type="InterPro" id="IPR050320">
    <property type="entry name" value="N5-glutamine_MTase"/>
</dbReference>
<feature type="domain" description="Methyltransferase small" evidence="6">
    <location>
        <begin position="116"/>
        <end position="170"/>
    </location>
</feature>
<dbReference type="InterPro" id="IPR029063">
    <property type="entry name" value="SAM-dependent_MTases_sf"/>
</dbReference>
<comment type="catalytic activity">
    <reaction evidence="4 5">
        <text>L-glutaminyl-[peptide chain release factor] + S-adenosyl-L-methionine = N(5)-methyl-L-glutaminyl-[peptide chain release factor] + S-adenosyl-L-homocysteine + H(+)</text>
        <dbReference type="Rhea" id="RHEA:42896"/>
        <dbReference type="Rhea" id="RHEA-COMP:10271"/>
        <dbReference type="Rhea" id="RHEA-COMP:10272"/>
        <dbReference type="ChEBI" id="CHEBI:15378"/>
        <dbReference type="ChEBI" id="CHEBI:30011"/>
        <dbReference type="ChEBI" id="CHEBI:57856"/>
        <dbReference type="ChEBI" id="CHEBI:59789"/>
        <dbReference type="ChEBI" id="CHEBI:61891"/>
        <dbReference type="EC" id="2.1.1.297"/>
    </reaction>
</comment>
<dbReference type="InterPro" id="IPR040758">
    <property type="entry name" value="PrmC_N"/>
</dbReference>
<protein>
    <recommendedName>
        <fullName evidence="5">Release factor glutamine methyltransferase</fullName>
        <shortName evidence="5">RF MTase</shortName>
        <ecNumber evidence="5">2.1.1.297</ecNumber>
    </recommendedName>
    <alternativeName>
        <fullName evidence="5">N5-glutamine methyltransferase PrmC</fullName>
    </alternativeName>
    <alternativeName>
        <fullName evidence="5">Protein-(glutamine-N5) MTase PrmC</fullName>
    </alternativeName>
    <alternativeName>
        <fullName evidence="5">Protein-glutamine N-methyltransferase PrmC</fullName>
    </alternativeName>
</protein>
<dbReference type="GO" id="GO:0003676">
    <property type="term" value="F:nucleic acid binding"/>
    <property type="evidence" value="ECO:0007669"/>
    <property type="project" value="InterPro"/>
</dbReference>
<evidence type="ECO:0000256" key="4">
    <source>
        <dbReference type="ARBA" id="ARBA00048391"/>
    </source>
</evidence>
<dbReference type="Proteomes" id="UP000214760">
    <property type="component" value="Unassembled WGS sequence"/>
</dbReference>
<feature type="binding site" evidence="5">
    <location>
        <position position="242"/>
    </location>
    <ligand>
        <name>S-adenosyl-L-methionine</name>
        <dbReference type="ChEBI" id="CHEBI:59789"/>
    </ligand>
</feature>
<dbReference type="PANTHER" id="PTHR18895:SF74">
    <property type="entry name" value="MTRF1L RELEASE FACTOR GLUTAMINE METHYLTRANSFERASE"/>
    <property type="match status" value="1"/>
</dbReference>
<comment type="function">
    <text evidence="5">Methylates the class 1 translation termination release factors RF1/PrfA and RF2/PrfB on the glutamine residue of the universally conserved GGQ motif.</text>
</comment>
<evidence type="ECO:0000259" key="6">
    <source>
        <dbReference type="Pfam" id="PF05175"/>
    </source>
</evidence>
<dbReference type="InterPro" id="IPR007848">
    <property type="entry name" value="Small_mtfrase_dom"/>
</dbReference>
<keyword evidence="3 5" id="KW-0949">S-adenosyl-L-methionine</keyword>
<evidence type="ECO:0000313" key="9">
    <source>
        <dbReference type="Proteomes" id="UP000214760"/>
    </source>
</evidence>
<comment type="similarity">
    <text evidence="5">Belongs to the protein N5-glutamine methyltransferase family. PrmC subfamily.</text>
</comment>
<name>A0A1I6JFJ2_9FIRM</name>
<evidence type="ECO:0000256" key="1">
    <source>
        <dbReference type="ARBA" id="ARBA00022603"/>
    </source>
</evidence>
<evidence type="ECO:0000313" key="8">
    <source>
        <dbReference type="EMBL" id="SFR77751.1"/>
    </source>
</evidence>
<dbReference type="InterPro" id="IPR004556">
    <property type="entry name" value="HemK-like"/>
</dbReference>
<dbReference type="NCBIfam" id="TIGR00536">
    <property type="entry name" value="hemK_fam"/>
    <property type="match status" value="1"/>
</dbReference>
<accession>A0A1I6JFJ2</accession>
<dbReference type="EC" id="2.1.1.297" evidence="5"/>
<keyword evidence="1 5" id="KW-0489">Methyltransferase</keyword>
<dbReference type="Pfam" id="PF17827">
    <property type="entry name" value="PrmC_N"/>
    <property type="match status" value="1"/>
</dbReference>
<dbReference type="InterPro" id="IPR019874">
    <property type="entry name" value="RF_methyltr_PrmC"/>
</dbReference>
<evidence type="ECO:0000256" key="5">
    <source>
        <dbReference type="HAMAP-Rule" id="MF_02126"/>
    </source>
</evidence>